<feature type="region of interest" description="Disordered" evidence="1">
    <location>
        <begin position="1"/>
        <end position="89"/>
    </location>
</feature>
<organism evidence="2 3">
    <name type="scientific">Sporothrix schenckii 1099-18</name>
    <dbReference type="NCBI Taxonomy" id="1397361"/>
    <lineage>
        <taxon>Eukaryota</taxon>
        <taxon>Fungi</taxon>
        <taxon>Dikarya</taxon>
        <taxon>Ascomycota</taxon>
        <taxon>Pezizomycotina</taxon>
        <taxon>Sordariomycetes</taxon>
        <taxon>Sordariomycetidae</taxon>
        <taxon>Ophiostomatales</taxon>
        <taxon>Ophiostomataceae</taxon>
        <taxon>Sporothrix</taxon>
    </lineage>
</organism>
<dbReference type="VEuPathDB" id="FungiDB:SPSK_10021"/>
<sequence length="132" mass="14813">MAPKRKLANTDSDAAGSPASLVSQQQHDRASEHVHERQQQLQQEQDEQEQRQDGPSTQQQKQPPPTPPQQQWQASEEGSAPEPVPLASVENYPRKRISIAVTSTLSQILPFAPRPRTLKCSSRTFCDHLLTR</sequence>
<comment type="caution">
    <text evidence="2">The sequence shown here is derived from an EMBL/GenBank/DDBJ whole genome shotgun (WGS) entry which is preliminary data.</text>
</comment>
<dbReference type="KEGG" id="ssck:SPSK_10021"/>
<feature type="compositionally biased region" description="Basic and acidic residues" evidence="1">
    <location>
        <begin position="26"/>
        <end position="38"/>
    </location>
</feature>
<dbReference type="GeneID" id="27671861"/>
<dbReference type="AlphaFoldDB" id="A0A0F2M9S9"/>
<dbReference type="Proteomes" id="UP000033710">
    <property type="component" value="Unassembled WGS sequence"/>
</dbReference>
<evidence type="ECO:0000313" key="2">
    <source>
        <dbReference type="EMBL" id="KJR84921.1"/>
    </source>
</evidence>
<accession>A0A0F2M9S9</accession>
<name>A0A0F2M9S9_SPOSC</name>
<gene>
    <name evidence="2" type="ORF">SPSK_10021</name>
</gene>
<dbReference type="EMBL" id="AXCR01000007">
    <property type="protein sequence ID" value="KJR84921.1"/>
    <property type="molecule type" value="Genomic_DNA"/>
</dbReference>
<evidence type="ECO:0000313" key="3">
    <source>
        <dbReference type="Proteomes" id="UP000033710"/>
    </source>
</evidence>
<proteinExistence type="predicted"/>
<reference evidence="2 3" key="1">
    <citation type="journal article" date="2014" name="BMC Genomics">
        <title>Comparative genomics of the major fungal agents of human and animal Sporotrichosis: Sporothrix schenckii and Sporothrix brasiliensis.</title>
        <authorList>
            <person name="Teixeira M.M."/>
            <person name="de Almeida L.G."/>
            <person name="Kubitschek-Barreira P."/>
            <person name="Alves F.L."/>
            <person name="Kioshima E.S."/>
            <person name="Abadio A.K."/>
            <person name="Fernandes L."/>
            <person name="Derengowski L.S."/>
            <person name="Ferreira K.S."/>
            <person name="Souza R.C."/>
            <person name="Ruiz J.C."/>
            <person name="de Andrade N.C."/>
            <person name="Paes H.C."/>
            <person name="Nicola A.M."/>
            <person name="Albuquerque P."/>
            <person name="Gerber A.L."/>
            <person name="Martins V.P."/>
            <person name="Peconick L.D."/>
            <person name="Neto A.V."/>
            <person name="Chaucanez C.B."/>
            <person name="Silva P.A."/>
            <person name="Cunha O.L."/>
            <person name="de Oliveira F.F."/>
            <person name="dos Santos T.C."/>
            <person name="Barros A.L."/>
            <person name="Soares M.A."/>
            <person name="de Oliveira L.M."/>
            <person name="Marini M.M."/>
            <person name="Villalobos-Duno H."/>
            <person name="Cunha M.M."/>
            <person name="de Hoog S."/>
            <person name="da Silveira J.F."/>
            <person name="Henrissat B."/>
            <person name="Nino-Vega G.A."/>
            <person name="Cisalpino P.S."/>
            <person name="Mora-Montes H.M."/>
            <person name="Almeida S.R."/>
            <person name="Stajich J.E."/>
            <person name="Lopes-Bezerra L.M."/>
            <person name="Vasconcelos A.T."/>
            <person name="Felipe M.S."/>
        </authorList>
    </citation>
    <scope>NUCLEOTIDE SEQUENCE [LARGE SCALE GENOMIC DNA]</scope>
    <source>
        <strain evidence="2 3">1099-18</strain>
    </source>
</reference>
<protein>
    <submittedName>
        <fullName evidence="2">Uncharacterized protein</fullName>
    </submittedName>
</protein>
<evidence type="ECO:0000256" key="1">
    <source>
        <dbReference type="SAM" id="MobiDB-lite"/>
    </source>
</evidence>
<dbReference type="RefSeq" id="XP_016587597.1">
    <property type="nucleotide sequence ID" value="XM_016736584.1"/>
</dbReference>
<reference evidence="2 3" key="2">
    <citation type="journal article" date="2015" name="Eukaryot. Cell">
        <title>Asexual propagation of a virulent clone complex in a human and feline outbreak of sporotrichosis.</title>
        <authorList>
            <person name="Teixeira Mde M."/>
            <person name="Rodrigues A.M."/>
            <person name="Tsui C.K."/>
            <person name="de Almeida L.G."/>
            <person name="Van Diepeningen A.D."/>
            <person name="van den Ende B.G."/>
            <person name="Fernandes G.F."/>
            <person name="Kano R."/>
            <person name="Hamelin R.C."/>
            <person name="Lopes-Bezerra L.M."/>
            <person name="Vasconcelos A.T."/>
            <person name="de Hoog S."/>
            <person name="de Camargo Z.P."/>
            <person name="Felipe M.S."/>
        </authorList>
    </citation>
    <scope>NUCLEOTIDE SEQUENCE [LARGE SCALE GENOMIC DNA]</scope>
    <source>
        <strain evidence="2 3">1099-18</strain>
    </source>
</reference>